<reference evidence="1 2" key="1">
    <citation type="submission" date="2007-11" db="EMBL/GenBank/DDBJ databases">
        <authorList>
            <person name="Wagner-Dobler I."/>
            <person name="Ferriera S."/>
            <person name="Johnson J."/>
            <person name="Kravitz S."/>
            <person name="Beeson K."/>
            <person name="Sutton G."/>
            <person name="Rogers Y.-H."/>
            <person name="Friedman R."/>
            <person name="Frazier M."/>
            <person name="Venter J.C."/>
        </authorList>
    </citation>
    <scope>NUCLEOTIDE SEQUENCE [LARGE SCALE GENOMIC DNA]</scope>
    <source>
        <strain evidence="1 2">HEL-45</strain>
    </source>
</reference>
<accession>A0ABP2D3S6</accession>
<sequence length="161" mass="18356">MLQFAGVQLLIDVRSFPKSRRYPAFNDDQFPQTLAPYQIGYQHMLALGGRRPKQKEVDDDLNANWRVRSFQNYADYALGDAFQTAFAELIDLGRTKIVAMMCSEAVWWRCHRRIITDYLLLHGHSVGHIMSAKKITKATPSEAAELRPDGTVIYPPLNVSD</sequence>
<dbReference type="PIRSF" id="PIRSF024492">
    <property type="entry name" value="UCP024492"/>
    <property type="match status" value="1"/>
</dbReference>
<comment type="caution">
    <text evidence="1">The sequence shown here is derived from an EMBL/GenBank/DDBJ whole genome shotgun (WGS) entry which is preliminary data.</text>
</comment>
<proteinExistence type="predicted"/>
<protein>
    <recommendedName>
        <fullName evidence="3">DUF488 domain-containing protein</fullName>
    </recommendedName>
</protein>
<evidence type="ECO:0000313" key="2">
    <source>
        <dbReference type="Proteomes" id="UP000003257"/>
    </source>
</evidence>
<dbReference type="Proteomes" id="UP000003257">
    <property type="component" value="Unassembled WGS sequence"/>
</dbReference>
<dbReference type="InterPro" id="IPR014519">
    <property type="entry name" value="UCP024492"/>
</dbReference>
<dbReference type="Pfam" id="PF04343">
    <property type="entry name" value="DUF488"/>
    <property type="match status" value="1"/>
</dbReference>
<name>A0ABP2D3S6_9RHOB</name>
<keyword evidence="2" id="KW-1185">Reference proteome</keyword>
<evidence type="ECO:0000313" key="1">
    <source>
        <dbReference type="EMBL" id="EDQ02942.1"/>
    </source>
</evidence>
<organism evidence="1 2">
    <name type="scientific">Sulfitobacter indolifex HEL-45</name>
    <dbReference type="NCBI Taxonomy" id="391624"/>
    <lineage>
        <taxon>Bacteria</taxon>
        <taxon>Pseudomonadati</taxon>
        <taxon>Pseudomonadota</taxon>
        <taxon>Alphaproteobacteria</taxon>
        <taxon>Rhodobacterales</taxon>
        <taxon>Roseobacteraceae</taxon>
        <taxon>Sulfitobacter</taxon>
    </lineage>
</organism>
<dbReference type="PANTHER" id="PTHR39337:SF1">
    <property type="entry name" value="BLR5642 PROTEIN"/>
    <property type="match status" value="1"/>
</dbReference>
<dbReference type="PANTHER" id="PTHR39337">
    <property type="entry name" value="BLR5642 PROTEIN"/>
    <property type="match status" value="1"/>
</dbReference>
<evidence type="ECO:0008006" key="3">
    <source>
        <dbReference type="Google" id="ProtNLM"/>
    </source>
</evidence>
<dbReference type="InterPro" id="IPR007438">
    <property type="entry name" value="DUF488"/>
</dbReference>
<gene>
    <name evidence="1" type="ORF">OIHEL45_20771</name>
</gene>
<dbReference type="EMBL" id="ABID01000070">
    <property type="protein sequence ID" value="EDQ02942.1"/>
    <property type="molecule type" value="Genomic_DNA"/>
</dbReference>